<dbReference type="Proteomes" id="UP001148838">
    <property type="component" value="Unassembled WGS sequence"/>
</dbReference>
<dbReference type="EMBL" id="JAJSOF020000043">
    <property type="protein sequence ID" value="KAJ4425344.1"/>
    <property type="molecule type" value="Genomic_DNA"/>
</dbReference>
<comment type="caution">
    <text evidence="2">The sequence shown here is derived from an EMBL/GenBank/DDBJ whole genome shotgun (WGS) entry which is preliminary data.</text>
</comment>
<name>A0ABQ8RUJ4_PERAM</name>
<organism evidence="2 3">
    <name type="scientific">Periplaneta americana</name>
    <name type="common">American cockroach</name>
    <name type="synonym">Blatta americana</name>
    <dbReference type="NCBI Taxonomy" id="6978"/>
    <lineage>
        <taxon>Eukaryota</taxon>
        <taxon>Metazoa</taxon>
        <taxon>Ecdysozoa</taxon>
        <taxon>Arthropoda</taxon>
        <taxon>Hexapoda</taxon>
        <taxon>Insecta</taxon>
        <taxon>Pterygota</taxon>
        <taxon>Neoptera</taxon>
        <taxon>Polyneoptera</taxon>
        <taxon>Dictyoptera</taxon>
        <taxon>Blattodea</taxon>
        <taxon>Blattoidea</taxon>
        <taxon>Blattidae</taxon>
        <taxon>Blattinae</taxon>
        <taxon>Periplaneta</taxon>
    </lineage>
</organism>
<keyword evidence="3" id="KW-1185">Reference proteome</keyword>
<evidence type="ECO:0000256" key="1">
    <source>
        <dbReference type="SAM" id="MobiDB-lite"/>
    </source>
</evidence>
<accession>A0ABQ8RUJ4</accession>
<reference evidence="2 3" key="1">
    <citation type="journal article" date="2022" name="Allergy">
        <title>Genome assembly and annotation of Periplaneta americana reveal a comprehensive cockroach allergen profile.</title>
        <authorList>
            <person name="Wang L."/>
            <person name="Xiong Q."/>
            <person name="Saelim N."/>
            <person name="Wang L."/>
            <person name="Nong W."/>
            <person name="Wan A.T."/>
            <person name="Shi M."/>
            <person name="Liu X."/>
            <person name="Cao Q."/>
            <person name="Hui J.H.L."/>
            <person name="Sookrung N."/>
            <person name="Leung T.F."/>
            <person name="Tungtrongchitr A."/>
            <person name="Tsui S.K.W."/>
        </authorList>
    </citation>
    <scope>NUCLEOTIDE SEQUENCE [LARGE SCALE GENOMIC DNA]</scope>
    <source>
        <strain evidence="2">PWHHKU_190912</strain>
    </source>
</reference>
<evidence type="ECO:0000313" key="3">
    <source>
        <dbReference type="Proteomes" id="UP001148838"/>
    </source>
</evidence>
<protein>
    <submittedName>
        <fullName evidence="2">Uncharacterized protein</fullName>
    </submittedName>
</protein>
<feature type="region of interest" description="Disordered" evidence="1">
    <location>
        <begin position="58"/>
        <end position="82"/>
    </location>
</feature>
<gene>
    <name evidence="2" type="ORF">ANN_27959</name>
</gene>
<evidence type="ECO:0000313" key="2">
    <source>
        <dbReference type="EMBL" id="KAJ4425344.1"/>
    </source>
</evidence>
<sequence>MFNLVYVLYHSLLYRVFKNTGHNFRPHIVVSLTCEHDPKLQEYCVCPQNMPQFDSEGIPNQAPETNKPMILNGPTSRNREGSDQEVTYNLASTCCLANCSKTVLNLPQHGHLVGCIVMDLIKMEPEDDPLSLLQHDNTHRIEENKASSKEGNLSHLEETGMKTECLDQSYDIKSEIKVEDITPVPISFPMMKTEVDEDLLDVDGVQQEQKVEVSSEEDEMLTENIVNNVEQCVPQECPGIDCHGEKLTRGSNSPDFPYTNDVSHKSIKCNICNENREVV</sequence>
<proteinExistence type="predicted"/>